<comment type="caution">
    <text evidence="6">Lacks conserved residue(s) required for the propagation of feature annotation.</text>
</comment>
<dbReference type="STRING" id="1244108.SAMN05444004_10389"/>
<dbReference type="RefSeq" id="WP_092643277.1">
    <property type="nucleotide sequence ID" value="NZ_FNPX01000003.1"/>
</dbReference>
<evidence type="ECO:0000256" key="5">
    <source>
        <dbReference type="ARBA" id="ARBA00023136"/>
    </source>
</evidence>
<comment type="similarity">
    <text evidence="2 6">Belongs to the SURF1 family.</text>
</comment>
<keyword evidence="8" id="KW-1185">Reference proteome</keyword>
<dbReference type="OrthoDB" id="6079986at2"/>
<dbReference type="GO" id="GO:0005886">
    <property type="term" value="C:plasma membrane"/>
    <property type="evidence" value="ECO:0007669"/>
    <property type="project" value="UniProtKB-SubCell"/>
</dbReference>
<proteinExistence type="inferred from homology"/>
<name>A0A1H3MJU0_9RHOB</name>
<dbReference type="EMBL" id="FNPX01000003">
    <property type="protein sequence ID" value="SDY76870.1"/>
    <property type="molecule type" value="Genomic_DNA"/>
</dbReference>
<dbReference type="PANTHER" id="PTHR23427">
    <property type="entry name" value="SURFEIT LOCUS PROTEIN"/>
    <property type="match status" value="1"/>
</dbReference>
<evidence type="ECO:0000256" key="2">
    <source>
        <dbReference type="ARBA" id="ARBA00007165"/>
    </source>
</evidence>
<dbReference type="InterPro" id="IPR002994">
    <property type="entry name" value="Surf1/Shy1"/>
</dbReference>
<dbReference type="PROSITE" id="PS50895">
    <property type="entry name" value="SURF1"/>
    <property type="match status" value="1"/>
</dbReference>
<keyword evidence="6" id="KW-1003">Cell membrane</keyword>
<evidence type="ECO:0000256" key="6">
    <source>
        <dbReference type="RuleBase" id="RU363076"/>
    </source>
</evidence>
<dbReference type="Pfam" id="PF02104">
    <property type="entry name" value="SURF1"/>
    <property type="match status" value="1"/>
</dbReference>
<dbReference type="PANTHER" id="PTHR23427:SF2">
    <property type="entry name" value="SURFEIT LOCUS PROTEIN 1"/>
    <property type="match status" value="1"/>
</dbReference>
<dbReference type="AlphaFoldDB" id="A0A1H3MJU0"/>
<reference evidence="8" key="1">
    <citation type="submission" date="2016-10" db="EMBL/GenBank/DDBJ databases">
        <authorList>
            <person name="Varghese N."/>
            <person name="Submissions S."/>
        </authorList>
    </citation>
    <scope>NUCLEOTIDE SEQUENCE [LARGE SCALE GENOMIC DNA]</scope>
    <source>
        <strain evidence="8">DSM 100420</strain>
    </source>
</reference>
<comment type="subcellular location">
    <subcellularLocation>
        <location evidence="6">Cell membrane</location>
        <topology evidence="6">Multi-pass membrane protein</topology>
    </subcellularLocation>
    <subcellularLocation>
        <location evidence="1">Membrane</location>
    </subcellularLocation>
</comment>
<dbReference type="Proteomes" id="UP000198914">
    <property type="component" value="Unassembled WGS sequence"/>
</dbReference>
<dbReference type="InterPro" id="IPR045214">
    <property type="entry name" value="Surf1/Surf4"/>
</dbReference>
<evidence type="ECO:0000313" key="7">
    <source>
        <dbReference type="EMBL" id="SDY76870.1"/>
    </source>
</evidence>
<keyword evidence="3 6" id="KW-0812">Transmembrane</keyword>
<keyword evidence="5 6" id="KW-0472">Membrane</keyword>
<keyword evidence="4 6" id="KW-1133">Transmembrane helix</keyword>
<evidence type="ECO:0000256" key="1">
    <source>
        <dbReference type="ARBA" id="ARBA00004370"/>
    </source>
</evidence>
<dbReference type="CDD" id="cd06662">
    <property type="entry name" value="SURF1"/>
    <property type="match status" value="1"/>
</dbReference>
<sequence>MRFVIPALFGLTGFAVLCALGVWQLQRMDWKHAMIAEIASRIDAVPVPLPDKPVESTDNFTPVTLTGTVDGEPLRVLGAWRAAGTGFRIIAPVLTDGRRVMVDLGVLPVDAADTLVLPRTSLRITGNLNWPDDQNAGTPEPDGTNWYARDVGPMAQALGTESVMVVAAQVEPPLPITHVPVGIDGIPDNHLGYAIQWFGLAAVWVGMTLFLLWRIRRRTI</sequence>
<evidence type="ECO:0000313" key="8">
    <source>
        <dbReference type="Proteomes" id="UP000198914"/>
    </source>
</evidence>
<accession>A0A1H3MJU0</accession>
<gene>
    <name evidence="7" type="ORF">SAMN05444004_10389</name>
</gene>
<protein>
    <recommendedName>
        <fullName evidence="6">SURF1-like protein</fullName>
    </recommendedName>
</protein>
<organism evidence="7 8">
    <name type="scientific">Jannaschia faecimaris</name>
    <dbReference type="NCBI Taxonomy" id="1244108"/>
    <lineage>
        <taxon>Bacteria</taxon>
        <taxon>Pseudomonadati</taxon>
        <taxon>Pseudomonadota</taxon>
        <taxon>Alphaproteobacteria</taxon>
        <taxon>Rhodobacterales</taxon>
        <taxon>Roseobacteraceae</taxon>
        <taxon>Jannaschia</taxon>
    </lineage>
</organism>
<evidence type="ECO:0000256" key="3">
    <source>
        <dbReference type="ARBA" id="ARBA00022692"/>
    </source>
</evidence>
<feature type="transmembrane region" description="Helical" evidence="6">
    <location>
        <begin position="194"/>
        <end position="213"/>
    </location>
</feature>
<evidence type="ECO:0000256" key="4">
    <source>
        <dbReference type="ARBA" id="ARBA00022989"/>
    </source>
</evidence>